<dbReference type="EMBL" id="JAJATW010000003">
    <property type="protein sequence ID" value="MCB5161079.1"/>
    <property type="molecule type" value="Genomic_DNA"/>
</dbReference>
<reference evidence="3" key="1">
    <citation type="submission" date="2021-10" db="EMBL/GenBank/DDBJ databases">
        <title>Marinomonas pontica sp. nov., isolated from the Black Sea.</title>
        <authorList>
            <person name="Zhao L.-H."/>
            <person name="Xue J.-H."/>
        </authorList>
    </citation>
    <scope>NUCLEOTIDE SEQUENCE</scope>
    <source>
        <strain evidence="3">E8</strain>
    </source>
</reference>
<protein>
    <submittedName>
        <fullName evidence="3">Uncharacterized protein</fullName>
    </submittedName>
</protein>
<gene>
    <name evidence="3" type="ORF">LG368_04100</name>
</gene>
<name>A0A9X1IKA2_9GAMM</name>
<proteinExistence type="predicted"/>
<keyword evidence="4" id="KW-1185">Reference proteome</keyword>
<accession>A0A9X1IKA2</accession>
<organism evidence="3 4">
    <name type="scientific">Marinomonas algarum</name>
    <dbReference type="NCBI Taxonomy" id="2883105"/>
    <lineage>
        <taxon>Bacteria</taxon>
        <taxon>Pseudomonadati</taxon>
        <taxon>Pseudomonadota</taxon>
        <taxon>Gammaproteobacteria</taxon>
        <taxon>Oceanospirillales</taxon>
        <taxon>Oceanospirillaceae</taxon>
        <taxon>Marinomonas</taxon>
    </lineage>
</organism>
<comment type="caution">
    <text evidence="3">The sequence shown here is derived from an EMBL/GenBank/DDBJ whole genome shotgun (WGS) entry which is preliminary data.</text>
</comment>
<evidence type="ECO:0000256" key="2">
    <source>
        <dbReference type="SAM" id="Phobius"/>
    </source>
</evidence>
<evidence type="ECO:0000256" key="1">
    <source>
        <dbReference type="SAM" id="MobiDB-lite"/>
    </source>
</evidence>
<evidence type="ECO:0000313" key="4">
    <source>
        <dbReference type="Proteomes" id="UP001139095"/>
    </source>
</evidence>
<dbReference type="RefSeq" id="WP_226753456.1">
    <property type="nucleotide sequence ID" value="NZ_JAJATW010000003.1"/>
</dbReference>
<keyword evidence="2" id="KW-1133">Transmembrane helix</keyword>
<sequence length="160" mass="17799">MLNSKHASHHESRLSNTMSIEQVQPADGRGETRYFLMVCFGVLLLAGGLLSLLHGPSKPTLSSLPESHSNLATQISNALEEITLLEEAGMLLAPYQLKDLPLPQLATVTFIQQNSHCFTLLHQGVLFAVQKEESTWQAQWVNSTRQRDCHAPLDWNALNQ</sequence>
<feature type="transmembrane region" description="Helical" evidence="2">
    <location>
        <begin position="34"/>
        <end position="53"/>
    </location>
</feature>
<evidence type="ECO:0000313" key="3">
    <source>
        <dbReference type="EMBL" id="MCB5161079.1"/>
    </source>
</evidence>
<feature type="region of interest" description="Disordered" evidence="1">
    <location>
        <begin position="1"/>
        <end position="21"/>
    </location>
</feature>
<keyword evidence="2" id="KW-0472">Membrane</keyword>
<dbReference type="AlphaFoldDB" id="A0A9X1IKA2"/>
<dbReference type="Proteomes" id="UP001139095">
    <property type="component" value="Unassembled WGS sequence"/>
</dbReference>
<keyword evidence="2" id="KW-0812">Transmembrane</keyword>